<keyword evidence="2" id="KW-1185">Reference proteome</keyword>
<sequence length="147" mass="16895">MEADLARGGQEGLQVLDMGTNLFHIIFVDDVQMNRIWNLPLGYVDADILSAVGAHIGEVMKVDKRSIEQERDRYVQMKVKLDVHKPLKRGGLVPMRVNQVQVVHRYKKICDVCLYCGMLGHEHHACDAKFNDEVRKTTRANKYDAWM</sequence>
<dbReference type="InterPro" id="IPR040256">
    <property type="entry name" value="At4g02000-like"/>
</dbReference>
<dbReference type="Proteomes" id="UP001454036">
    <property type="component" value="Unassembled WGS sequence"/>
</dbReference>
<dbReference type="PANTHER" id="PTHR31286:SF167">
    <property type="entry name" value="OS09G0268800 PROTEIN"/>
    <property type="match status" value="1"/>
</dbReference>
<accession>A0AAV3RR70</accession>
<proteinExistence type="predicted"/>
<comment type="caution">
    <text evidence="1">The sequence shown here is derived from an EMBL/GenBank/DDBJ whole genome shotgun (WGS) entry which is preliminary data.</text>
</comment>
<dbReference type="EMBL" id="BAABME010011498">
    <property type="protein sequence ID" value="GAA0183847.1"/>
    <property type="molecule type" value="Genomic_DNA"/>
</dbReference>
<dbReference type="AlphaFoldDB" id="A0AAV3RR70"/>
<evidence type="ECO:0000313" key="2">
    <source>
        <dbReference type="Proteomes" id="UP001454036"/>
    </source>
</evidence>
<evidence type="ECO:0008006" key="3">
    <source>
        <dbReference type="Google" id="ProtNLM"/>
    </source>
</evidence>
<protein>
    <recommendedName>
        <fullName evidence="3">CCHC-type domain-containing protein</fullName>
    </recommendedName>
</protein>
<evidence type="ECO:0000313" key="1">
    <source>
        <dbReference type="EMBL" id="GAA0183847.1"/>
    </source>
</evidence>
<organism evidence="1 2">
    <name type="scientific">Lithospermum erythrorhizon</name>
    <name type="common">Purple gromwell</name>
    <name type="synonym">Lithospermum officinale var. erythrorhizon</name>
    <dbReference type="NCBI Taxonomy" id="34254"/>
    <lineage>
        <taxon>Eukaryota</taxon>
        <taxon>Viridiplantae</taxon>
        <taxon>Streptophyta</taxon>
        <taxon>Embryophyta</taxon>
        <taxon>Tracheophyta</taxon>
        <taxon>Spermatophyta</taxon>
        <taxon>Magnoliopsida</taxon>
        <taxon>eudicotyledons</taxon>
        <taxon>Gunneridae</taxon>
        <taxon>Pentapetalae</taxon>
        <taxon>asterids</taxon>
        <taxon>lamiids</taxon>
        <taxon>Boraginales</taxon>
        <taxon>Boraginaceae</taxon>
        <taxon>Boraginoideae</taxon>
        <taxon>Lithospermeae</taxon>
        <taxon>Lithospermum</taxon>
    </lineage>
</organism>
<reference evidence="1 2" key="1">
    <citation type="submission" date="2024-01" db="EMBL/GenBank/DDBJ databases">
        <title>The complete chloroplast genome sequence of Lithospermum erythrorhizon: insights into the phylogenetic relationship among Boraginaceae species and the maternal lineages of purple gromwells.</title>
        <authorList>
            <person name="Okada T."/>
            <person name="Watanabe K."/>
        </authorList>
    </citation>
    <scope>NUCLEOTIDE SEQUENCE [LARGE SCALE GENOMIC DNA]</scope>
</reference>
<name>A0AAV3RR70_LITER</name>
<dbReference type="PANTHER" id="PTHR31286">
    <property type="entry name" value="GLYCINE-RICH CELL WALL STRUCTURAL PROTEIN 1.8-LIKE"/>
    <property type="match status" value="1"/>
</dbReference>
<gene>
    <name evidence="1" type="ORF">LIER_31193</name>
</gene>